<dbReference type="EMBL" id="CAJVCH010000984">
    <property type="protein sequence ID" value="CAG7635503.1"/>
    <property type="molecule type" value="Genomic_DNA"/>
</dbReference>
<comment type="caution">
    <text evidence="2">The sequence shown here is derived from an EMBL/GenBank/DDBJ whole genome shotgun (WGS) entry which is preliminary data.</text>
</comment>
<feature type="compositionally biased region" description="Basic residues" evidence="1">
    <location>
        <begin position="314"/>
        <end position="323"/>
    </location>
</feature>
<feature type="compositionally biased region" description="Basic residues" evidence="1">
    <location>
        <begin position="131"/>
        <end position="145"/>
    </location>
</feature>
<feature type="compositionally biased region" description="Basic and acidic residues" evidence="1">
    <location>
        <begin position="62"/>
        <end position="81"/>
    </location>
</feature>
<feature type="compositionally biased region" description="Basic residues" evidence="1">
    <location>
        <begin position="209"/>
        <end position="223"/>
    </location>
</feature>
<accession>A0A8J2J077</accession>
<feature type="region of interest" description="Disordered" evidence="1">
    <location>
        <begin position="1"/>
        <end position="453"/>
    </location>
</feature>
<proteinExistence type="predicted"/>
<protein>
    <submittedName>
        <fullName evidence="2">Uncharacterized protein</fullName>
    </submittedName>
</protein>
<gene>
    <name evidence="2" type="ORF">AFUS01_LOCUS233</name>
</gene>
<evidence type="ECO:0000313" key="2">
    <source>
        <dbReference type="EMBL" id="CAG7635503.1"/>
    </source>
</evidence>
<feature type="compositionally biased region" description="Basic and acidic residues" evidence="1">
    <location>
        <begin position="324"/>
        <end position="336"/>
    </location>
</feature>
<organism evidence="2 3">
    <name type="scientific">Allacma fusca</name>
    <dbReference type="NCBI Taxonomy" id="39272"/>
    <lineage>
        <taxon>Eukaryota</taxon>
        <taxon>Metazoa</taxon>
        <taxon>Ecdysozoa</taxon>
        <taxon>Arthropoda</taxon>
        <taxon>Hexapoda</taxon>
        <taxon>Collembola</taxon>
        <taxon>Symphypleona</taxon>
        <taxon>Sminthuridae</taxon>
        <taxon>Allacma</taxon>
    </lineage>
</organism>
<dbReference type="AlphaFoldDB" id="A0A8J2J077"/>
<dbReference type="Proteomes" id="UP000708208">
    <property type="component" value="Unassembled WGS sequence"/>
</dbReference>
<sequence length="752" mass="85763">MPPKDDPKKRQDKVKDSKENPPRKKSRKHANSVGSEEYKPLQYSTTHVDEDQTQEPGQTIPSDKKRSNPPEKPRTSKDKPAGELPTGKLEIRPPDQPTGAKETPGSQLPNEQNKDTPGVNLVARGEEKHDKSAKKHHAKSVKKRSNPQEKPATPKDKPAGQLPTDKLEISPPVEPTGAKETPASQLPNEQNKETPGVNLVSRGEEKRDKSAKKHHAKSVKKRSNPQEKPTTSNDKPAGQLPIDNLEISPPDEPTAAKETPASQLPNERNKDKPGVNPVARGVSKYVKSAKTYRERRAKSAKVYRDKYDMPTVMHRSKSVKKRSNPPEKPRTSKDKPAGQLPTDKLETDSPDEPTAAKETPASQLPNEQNREKLRVNFDAREGKFGKSARTYREKRDKSEKKYGEKYDKSSRKYREKRDKSAKKYRDKHAEHLKKKQEKYKEREKNRPPVQKSKARIRHVNDFQRPHWRRPHLLEDLLHFMKRFDRPTDTSNGLMMLTNYGIPGLGRLFDLLFYADPVPFDFEDYVKLVCSAVVHSWGPLNTGNRYLPVSKFIPSIQAVRYKGVKMHPDEFVEVEVVKAVKRRKALEEVAPQAENTVHVEFLKNLTIQQNSSLPLTVMHDILYTQIEIVATICEKYKKILGSSNPNSKLAVAHYNLMQKHLQIFHFMGLRTMPPLCIVRKYEEEPKEENSEVTSSSSSEFLDELEDFFEEVGKPTWEETKVRQQEKDEEILLRTGFEKSTETAAALTPAEPIV</sequence>
<keyword evidence="3" id="KW-1185">Reference proteome</keyword>
<reference evidence="2" key="1">
    <citation type="submission" date="2021-06" db="EMBL/GenBank/DDBJ databases">
        <authorList>
            <person name="Hodson N. C."/>
            <person name="Mongue J. A."/>
            <person name="Jaron S. K."/>
        </authorList>
    </citation>
    <scope>NUCLEOTIDE SEQUENCE</scope>
</reference>
<evidence type="ECO:0000313" key="3">
    <source>
        <dbReference type="Proteomes" id="UP000708208"/>
    </source>
</evidence>
<feature type="compositionally biased region" description="Basic and acidic residues" evidence="1">
    <location>
        <begin position="368"/>
        <end position="429"/>
    </location>
</feature>
<feature type="compositionally biased region" description="Basic and acidic residues" evidence="1">
    <location>
        <begin position="1"/>
        <end position="22"/>
    </location>
</feature>
<evidence type="ECO:0000256" key="1">
    <source>
        <dbReference type="SAM" id="MobiDB-lite"/>
    </source>
</evidence>
<name>A0A8J2J077_9HEXA</name>